<dbReference type="InterPro" id="IPR003737">
    <property type="entry name" value="GlcNAc_PI_deacetylase-related"/>
</dbReference>
<evidence type="ECO:0000313" key="3">
    <source>
        <dbReference type="Proteomes" id="UP001164020"/>
    </source>
</evidence>
<dbReference type="EMBL" id="CP114028">
    <property type="protein sequence ID" value="WAP66743.1"/>
    <property type="molecule type" value="Genomic_DNA"/>
</dbReference>
<keyword evidence="2" id="KW-0614">Plasmid</keyword>
<name>A0ABY7BU12_9HYPH</name>
<proteinExistence type="predicted"/>
<reference evidence="2" key="1">
    <citation type="submission" date="2022-12" db="EMBL/GenBank/DDBJ databases">
        <title>Jiella pelagia sp. nov., isolated from phosphonate enriched culture of Northwest Pacific surface seawater.</title>
        <authorList>
            <person name="Shin D.Y."/>
            <person name="Hwang C.Y."/>
        </authorList>
    </citation>
    <scope>NUCLEOTIDE SEQUENCE</scope>
    <source>
        <strain evidence="2">HL-NP1</strain>
        <plasmid evidence="2">unnamed1</plasmid>
    </source>
</reference>
<dbReference type="RefSeq" id="WP_268879188.1">
    <property type="nucleotide sequence ID" value="NZ_CP114028.1"/>
</dbReference>
<sequence length="217" mass="22722">MSETYADWIGRCAAAPDTEARRLVGTGGLVVLSPHPDDETFGASALLQEAGRTGRAVGIVAVTDGEASHPGSRSVSRQMLAGIRRAEHEAAVKALGVGEARFLRLQLPDGGSGRDPRFREAAQRVAQFCDAIGASTLSAPHPDDPHPDHHATAALAEAVREPPPALAAPVLLRVDDATCRRNALSRGRSPAVSSSGRRGGQGPRHGLPCFAARPCRR</sequence>
<dbReference type="PANTHER" id="PTHR12993">
    <property type="entry name" value="N-ACETYLGLUCOSAMINYL-PHOSPHATIDYLINOSITOL DE-N-ACETYLASE-RELATED"/>
    <property type="match status" value="1"/>
</dbReference>
<feature type="region of interest" description="Disordered" evidence="1">
    <location>
        <begin position="182"/>
        <end position="217"/>
    </location>
</feature>
<dbReference type="SUPFAM" id="SSF102588">
    <property type="entry name" value="LmbE-like"/>
    <property type="match status" value="1"/>
</dbReference>
<organism evidence="2 3">
    <name type="scientific">Jiella pelagia</name>
    <dbReference type="NCBI Taxonomy" id="2986949"/>
    <lineage>
        <taxon>Bacteria</taxon>
        <taxon>Pseudomonadati</taxon>
        <taxon>Pseudomonadota</taxon>
        <taxon>Alphaproteobacteria</taxon>
        <taxon>Hyphomicrobiales</taxon>
        <taxon>Aurantimonadaceae</taxon>
        <taxon>Jiella</taxon>
    </lineage>
</organism>
<geneLocation type="plasmid" evidence="2 3">
    <name>unnamed1</name>
</geneLocation>
<dbReference type="Proteomes" id="UP001164020">
    <property type="component" value="Plasmid unnamed1"/>
</dbReference>
<evidence type="ECO:0000313" key="2">
    <source>
        <dbReference type="EMBL" id="WAP66743.1"/>
    </source>
</evidence>
<gene>
    <name evidence="2" type="ORF">OH818_00860</name>
</gene>
<keyword evidence="3" id="KW-1185">Reference proteome</keyword>
<dbReference type="PANTHER" id="PTHR12993:SF29">
    <property type="entry name" value="BLR3841 PROTEIN"/>
    <property type="match status" value="1"/>
</dbReference>
<evidence type="ECO:0000256" key="1">
    <source>
        <dbReference type="SAM" id="MobiDB-lite"/>
    </source>
</evidence>
<dbReference type="InterPro" id="IPR024078">
    <property type="entry name" value="LmbE-like_dom_sf"/>
</dbReference>
<protein>
    <submittedName>
        <fullName evidence="2">PIG-L family deacetylase</fullName>
    </submittedName>
</protein>
<accession>A0ABY7BU12</accession>
<dbReference type="Pfam" id="PF02585">
    <property type="entry name" value="PIG-L"/>
    <property type="match status" value="1"/>
</dbReference>
<dbReference type="Gene3D" id="3.40.50.10320">
    <property type="entry name" value="LmbE-like"/>
    <property type="match status" value="1"/>
</dbReference>